<dbReference type="GO" id="GO:0008233">
    <property type="term" value="F:peptidase activity"/>
    <property type="evidence" value="ECO:0007669"/>
    <property type="project" value="UniProtKB-KW"/>
</dbReference>
<dbReference type="InterPro" id="IPR009003">
    <property type="entry name" value="Peptidase_S1_PA"/>
</dbReference>
<dbReference type="Proteomes" id="UP001204746">
    <property type="component" value="Unassembled WGS sequence"/>
</dbReference>
<name>A0ABT1V5C1_9ACTN</name>
<keyword evidence="2" id="KW-0378">Hydrolase</keyword>
<comment type="caution">
    <text evidence="2">The sequence shown here is derived from an EMBL/GenBank/DDBJ whole genome shotgun (WGS) entry which is preliminary data.</text>
</comment>
<keyword evidence="3" id="KW-1185">Reference proteome</keyword>
<organism evidence="2 3">
    <name type="scientific">Streptomyces rugosispiralis</name>
    <dbReference type="NCBI Taxonomy" id="2967341"/>
    <lineage>
        <taxon>Bacteria</taxon>
        <taxon>Bacillati</taxon>
        <taxon>Actinomycetota</taxon>
        <taxon>Actinomycetes</taxon>
        <taxon>Kitasatosporales</taxon>
        <taxon>Streptomycetaceae</taxon>
        <taxon>Streptomyces</taxon>
    </lineage>
</organism>
<dbReference type="RefSeq" id="WP_256653431.1">
    <property type="nucleotide sequence ID" value="NZ_JANIAA010000026.1"/>
</dbReference>
<evidence type="ECO:0000313" key="3">
    <source>
        <dbReference type="Proteomes" id="UP001204746"/>
    </source>
</evidence>
<gene>
    <name evidence="2" type="ORF">NP777_30735</name>
</gene>
<proteinExistence type="predicted"/>
<evidence type="ECO:0000313" key="2">
    <source>
        <dbReference type="EMBL" id="MCQ8192579.1"/>
    </source>
</evidence>
<protein>
    <submittedName>
        <fullName evidence="2">Serine protease</fullName>
    </submittedName>
</protein>
<feature type="domain" description="vWA-MoxR associated protein C-terminal" evidence="1">
    <location>
        <begin position="514"/>
        <end position="736"/>
    </location>
</feature>
<dbReference type="GO" id="GO:0006508">
    <property type="term" value="P:proteolysis"/>
    <property type="evidence" value="ECO:0007669"/>
    <property type="project" value="UniProtKB-KW"/>
</dbReference>
<evidence type="ECO:0000259" key="1">
    <source>
        <dbReference type="Pfam" id="PF20028"/>
    </source>
</evidence>
<dbReference type="Pfam" id="PF20028">
    <property type="entry name" value="VMAP-C"/>
    <property type="match status" value="1"/>
</dbReference>
<dbReference type="EMBL" id="JANIAA010000026">
    <property type="protein sequence ID" value="MCQ8192579.1"/>
    <property type="molecule type" value="Genomic_DNA"/>
</dbReference>
<sequence length="750" mass="79160">MSILARADGRPAGAGVLLPGRHLLTCAHVVNSALGNDMLAPDHPGPIAVPVRLHGPEHTVEAHAELTVWIPPRTDDGGLGAFEWNGDLAVLRLNGALPPAIEPPRWHPMAKRQLVRAWHGSGEPGVFADAEVSACDGRFGYFDGAERALNIEPAYSGGPLWSNEEGAVVGLVTAKLRVQGTLRRAWGIPWQRVTRELDDAGAGHLLPRQPAEDVRDHPAYAELVALLDGPLPLSEGWVRCCRTVARQCGLGHRADGVPSAEEFAHLLLTQGRALPALVEAVRSTAGPVADDLLAIGRRCGLPKLLSPGEHERLLVQLRALPAAAAAGVPGAVRAALPLAALPAALLTGGDGHQGRDRDDGGDGFGGVGGVRGGVGGGNGVGGGDGFGGRFEALIAHVEGLHGDSSAADDGVMPAVPGLLRAVEFVAAGCCPAEQRAALRRWNAAVARRLGVHDAALLDRRHDAEQWARNASRGPAPRVVAKLDRCGAAPGDAPGCAPGSAPGGAPVAAREEEPERYRLRLWCDDGDGLRQVSDDSERPRGAQEVAQEIFAAVGALRRPDPSGPRPVIELIVDRDALEVPVDRWKAAGPGAVLPIRLGTPYPLVVNCPELRELNGGTMLDQWRGRWAQLEAEEPVHIDDATAPDPEAVCGLLMERLTARVTVDVAAHWRTDVVQMCLAAGVPVVLWDRSGEQGSPAVRHAAGARTRELPEAVRIYRTKTLQRPDEYPGRPVLAWADAGRALPRLDLVDPTE</sequence>
<dbReference type="InterPro" id="IPR045450">
    <property type="entry name" value="VMAP_C"/>
</dbReference>
<dbReference type="SUPFAM" id="SSF50494">
    <property type="entry name" value="Trypsin-like serine proteases"/>
    <property type="match status" value="1"/>
</dbReference>
<dbReference type="Pfam" id="PF13365">
    <property type="entry name" value="Trypsin_2"/>
    <property type="match status" value="1"/>
</dbReference>
<reference evidence="2 3" key="1">
    <citation type="submission" date="2022-07" db="EMBL/GenBank/DDBJ databases">
        <authorList>
            <person name="Phongsopitanun W."/>
            <person name="Tanasupawat S."/>
        </authorList>
    </citation>
    <scope>NUCLEOTIDE SEQUENCE [LARGE SCALE GENOMIC DNA]</scope>
    <source>
        <strain evidence="2 3">RCU-064</strain>
    </source>
</reference>
<keyword evidence="2" id="KW-0645">Protease</keyword>
<accession>A0ABT1V5C1</accession>